<dbReference type="GO" id="GO:0006635">
    <property type="term" value="P:fatty acid beta-oxidation"/>
    <property type="evidence" value="ECO:0007669"/>
    <property type="project" value="TreeGrafter"/>
</dbReference>
<evidence type="ECO:0000313" key="1">
    <source>
        <dbReference type="EMBL" id="PZG08633.1"/>
    </source>
</evidence>
<dbReference type="PANTHER" id="PTHR11941">
    <property type="entry name" value="ENOYL-COA HYDRATASE-RELATED"/>
    <property type="match status" value="1"/>
</dbReference>
<dbReference type="InterPro" id="IPR029045">
    <property type="entry name" value="ClpP/crotonase-like_dom_sf"/>
</dbReference>
<dbReference type="OrthoDB" id="9775794at2"/>
<proteinExistence type="predicted"/>
<dbReference type="Gene3D" id="3.90.226.10">
    <property type="entry name" value="2-enoyl-CoA Hydratase, Chain A, domain 1"/>
    <property type="match status" value="1"/>
</dbReference>
<keyword evidence="2" id="KW-1185">Reference proteome</keyword>
<dbReference type="Proteomes" id="UP000249304">
    <property type="component" value="Unassembled WGS sequence"/>
</dbReference>
<reference evidence="1 2" key="1">
    <citation type="submission" date="2018-01" db="EMBL/GenBank/DDBJ databases">
        <title>Draft genome sequence of Nonomuraea sp. KC333.</title>
        <authorList>
            <person name="Sahin N."/>
            <person name="Saygin H."/>
            <person name="Ay H."/>
        </authorList>
    </citation>
    <scope>NUCLEOTIDE SEQUENCE [LARGE SCALE GENOMIC DNA]</scope>
    <source>
        <strain evidence="1 2">KC333</strain>
    </source>
</reference>
<dbReference type="SUPFAM" id="SSF52096">
    <property type="entry name" value="ClpP/crotonase"/>
    <property type="match status" value="1"/>
</dbReference>
<organism evidence="1 2">
    <name type="scientific">Nonomuraea aridisoli</name>
    <dbReference type="NCBI Taxonomy" id="2070368"/>
    <lineage>
        <taxon>Bacteria</taxon>
        <taxon>Bacillati</taxon>
        <taxon>Actinomycetota</taxon>
        <taxon>Actinomycetes</taxon>
        <taxon>Streptosporangiales</taxon>
        <taxon>Streptosporangiaceae</taxon>
        <taxon>Nonomuraea</taxon>
    </lineage>
</organism>
<sequence length="287" mass="30060">MSYEELAGIRVTVSDGVATVTIDNPPLNLADGTLLPSLRAFVARVRHDNDVRVIVFDSADPDFFIAHGDMGFITNPQAAIEAAGAAIAAVPDAPVPPAMNLMQVVHEEVRALPQVTIGKLAGLARGGGNEFLMALDLRFAAIGRSGQAQPETLMGIIPGGGGTQYLTKLAGRARALELILGGELIDAELAAAYGLVNRALPADELDAFVNTLARRIARLRPEIVAAVKIAVNAAAAQVTKEGLGIENEVLTGLFTPDAAVLAHRQLAAGAQTREGERRLEEILNATN</sequence>
<dbReference type="GO" id="GO:0003824">
    <property type="term" value="F:catalytic activity"/>
    <property type="evidence" value="ECO:0007669"/>
    <property type="project" value="UniProtKB-ARBA"/>
</dbReference>
<dbReference type="InterPro" id="IPR001753">
    <property type="entry name" value="Enoyl-CoA_hydra/iso"/>
</dbReference>
<dbReference type="AlphaFoldDB" id="A0A2W2DCQ3"/>
<name>A0A2W2DCQ3_9ACTN</name>
<accession>A0A2W2DCQ3</accession>
<gene>
    <name evidence="1" type="ORF">C1J01_38730</name>
</gene>
<evidence type="ECO:0000313" key="2">
    <source>
        <dbReference type="Proteomes" id="UP000249304"/>
    </source>
</evidence>
<dbReference type="EMBL" id="POUD01000263">
    <property type="protein sequence ID" value="PZG08633.1"/>
    <property type="molecule type" value="Genomic_DNA"/>
</dbReference>
<comment type="caution">
    <text evidence="1">The sequence shown here is derived from an EMBL/GenBank/DDBJ whole genome shotgun (WGS) entry which is preliminary data.</text>
</comment>
<dbReference type="PANTHER" id="PTHR11941:SF54">
    <property type="entry name" value="ENOYL-COA HYDRATASE, MITOCHONDRIAL"/>
    <property type="match status" value="1"/>
</dbReference>
<dbReference type="CDD" id="cd06558">
    <property type="entry name" value="crotonase-like"/>
    <property type="match status" value="1"/>
</dbReference>
<protein>
    <submittedName>
        <fullName evidence="1">Enoyl-CoA hydratase</fullName>
    </submittedName>
</protein>
<dbReference type="Pfam" id="PF00378">
    <property type="entry name" value="ECH_1"/>
    <property type="match status" value="1"/>
</dbReference>
<dbReference type="RefSeq" id="WP_111183947.1">
    <property type="nucleotide sequence ID" value="NZ_POUD01000263.1"/>
</dbReference>